<evidence type="ECO:0000256" key="3">
    <source>
        <dbReference type="ARBA" id="ARBA00022452"/>
    </source>
</evidence>
<evidence type="ECO:0000256" key="5">
    <source>
        <dbReference type="ARBA" id="ARBA00022729"/>
    </source>
</evidence>
<evidence type="ECO:0000256" key="6">
    <source>
        <dbReference type="ARBA" id="ARBA00023136"/>
    </source>
</evidence>
<protein>
    <submittedName>
        <fullName evidence="11">TonB-dependent receptor</fullName>
    </submittedName>
</protein>
<dbReference type="InterPro" id="IPR037066">
    <property type="entry name" value="Plug_dom_sf"/>
</dbReference>
<evidence type="ECO:0000259" key="9">
    <source>
        <dbReference type="Pfam" id="PF07715"/>
    </source>
</evidence>
<keyword evidence="3" id="KW-1134">Transmembrane beta strand</keyword>
<dbReference type="InterPro" id="IPR036942">
    <property type="entry name" value="Beta-barrel_TonB_sf"/>
</dbReference>
<comment type="subcellular location">
    <subcellularLocation>
        <location evidence="1">Cell outer membrane</location>
        <topology evidence="1">Multi-pass membrane protein</topology>
    </subcellularLocation>
</comment>
<dbReference type="Gene3D" id="2.40.170.20">
    <property type="entry name" value="TonB-dependent receptor, beta-barrel domain"/>
    <property type="match status" value="1"/>
</dbReference>
<evidence type="ECO:0000313" key="12">
    <source>
        <dbReference type="Proteomes" id="UP000249725"/>
    </source>
</evidence>
<evidence type="ECO:0000256" key="2">
    <source>
        <dbReference type="ARBA" id="ARBA00022448"/>
    </source>
</evidence>
<dbReference type="GO" id="GO:0015344">
    <property type="term" value="F:siderophore uptake transmembrane transporter activity"/>
    <property type="evidence" value="ECO:0007669"/>
    <property type="project" value="TreeGrafter"/>
</dbReference>
<evidence type="ECO:0000256" key="8">
    <source>
        <dbReference type="SAM" id="MobiDB-lite"/>
    </source>
</evidence>
<evidence type="ECO:0000259" key="10">
    <source>
        <dbReference type="Pfam" id="PF14905"/>
    </source>
</evidence>
<evidence type="ECO:0000256" key="1">
    <source>
        <dbReference type="ARBA" id="ARBA00004571"/>
    </source>
</evidence>
<dbReference type="PANTHER" id="PTHR30069">
    <property type="entry name" value="TONB-DEPENDENT OUTER MEMBRANE RECEPTOR"/>
    <property type="match status" value="1"/>
</dbReference>
<dbReference type="GO" id="GO:0044718">
    <property type="term" value="P:siderophore transmembrane transport"/>
    <property type="evidence" value="ECO:0007669"/>
    <property type="project" value="TreeGrafter"/>
</dbReference>
<keyword evidence="6" id="KW-0472">Membrane</keyword>
<keyword evidence="7" id="KW-0998">Cell outer membrane</keyword>
<reference evidence="12" key="1">
    <citation type="submission" date="2018-05" db="EMBL/GenBank/DDBJ databases">
        <authorList>
            <person name="Li X."/>
        </authorList>
    </citation>
    <scope>NUCLEOTIDE SEQUENCE [LARGE SCALE GENOMIC DNA]</scope>
    <source>
        <strain evidence="12">YIM 73061</strain>
    </source>
</reference>
<feature type="domain" description="TonB-dependent receptor plug" evidence="9">
    <location>
        <begin position="80"/>
        <end position="159"/>
    </location>
</feature>
<dbReference type="Gene3D" id="2.170.130.10">
    <property type="entry name" value="TonB-dependent receptor, plug domain"/>
    <property type="match status" value="1"/>
</dbReference>
<organism evidence="11 12">
    <name type="scientific">Phenylobacterium deserti</name>
    <dbReference type="NCBI Taxonomy" id="1914756"/>
    <lineage>
        <taxon>Bacteria</taxon>
        <taxon>Pseudomonadati</taxon>
        <taxon>Pseudomonadota</taxon>
        <taxon>Alphaproteobacteria</taxon>
        <taxon>Caulobacterales</taxon>
        <taxon>Caulobacteraceae</taxon>
        <taxon>Phenylobacterium</taxon>
    </lineage>
</organism>
<dbReference type="InterPro" id="IPR041700">
    <property type="entry name" value="OMP_b-brl_3"/>
</dbReference>
<keyword evidence="4" id="KW-0812">Transmembrane</keyword>
<keyword evidence="5" id="KW-0732">Signal</keyword>
<dbReference type="PANTHER" id="PTHR30069:SF29">
    <property type="entry name" value="HEMOGLOBIN AND HEMOGLOBIN-HAPTOGLOBIN-BINDING PROTEIN 1-RELATED"/>
    <property type="match status" value="1"/>
</dbReference>
<dbReference type="Pfam" id="PF07715">
    <property type="entry name" value="Plug"/>
    <property type="match status" value="1"/>
</dbReference>
<feature type="domain" description="Outer membrane protein beta-barrel" evidence="10">
    <location>
        <begin position="318"/>
        <end position="715"/>
    </location>
</feature>
<dbReference type="Proteomes" id="UP000249725">
    <property type="component" value="Unassembled WGS sequence"/>
</dbReference>
<keyword evidence="11" id="KW-0675">Receptor</keyword>
<comment type="caution">
    <text evidence="11">The sequence shown here is derived from an EMBL/GenBank/DDBJ whole genome shotgun (WGS) entry which is preliminary data.</text>
</comment>
<dbReference type="AlphaFoldDB" id="A0A328A913"/>
<dbReference type="InterPro" id="IPR012910">
    <property type="entry name" value="Plug_dom"/>
</dbReference>
<accession>A0A328A913</accession>
<keyword evidence="12" id="KW-1185">Reference proteome</keyword>
<evidence type="ECO:0000256" key="7">
    <source>
        <dbReference type="ARBA" id="ARBA00023237"/>
    </source>
</evidence>
<dbReference type="SUPFAM" id="SSF56935">
    <property type="entry name" value="Porins"/>
    <property type="match status" value="1"/>
</dbReference>
<dbReference type="InterPro" id="IPR039426">
    <property type="entry name" value="TonB-dep_rcpt-like"/>
</dbReference>
<dbReference type="EMBL" id="QFYR01000005">
    <property type="protein sequence ID" value="RAK50999.1"/>
    <property type="molecule type" value="Genomic_DNA"/>
</dbReference>
<evidence type="ECO:0000256" key="4">
    <source>
        <dbReference type="ARBA" id="ARBA00022692"/>
    </source>
</evidence>
<feature type="region of interest" description="Disordered" evidence="8">
    <location>
        <begin position="32"/>
        <end position="52"/>
    </location>
</feature>
<keyword evidence="2" id="KW-0813">Transport</keyword>
<name>A0A328A913_9CAUL</name>
<proteinExistence type="predicted"/>
<dbReference type="OrthoDB" id="910296at2"/>
<gene>
    <name evidence="11" type="ORF">DJ018_17745</name>
</gene>
<sequence length="739" mass="80900">MAALGERPSEEFVVRKRILFAAVAAVPSLALAQQAPSPAPTETPAQKSGETAVGEVVVTAETPQVQTSIDRRSYSLGADLQAQTGSIGDALRNVPSVEVDVQGNVSLRGDSNVTILVDGKPSTMFEGESRASSLQSMPANQIERVEVMTNPSAEFRNDGSGVINLITKKSRGAGRTGSARVTVANEGRVNASLNGGYNSPRLSVTADLNIRQDSQKQLTTDERQRLHLTSGEASSVAQVQDLNSNLDFDTARVAVDYDLDRKTRLSAELRAMYVDLTVGGPSQVTQTNAAGGLTSAFQRDLDLHQIRANGSGTFTFKRTFDQAGEELTLSAAYEATNDDRVRAGRTLSFIPIGPDAYDRQELTFDYRRTQLKGDYVRPIGAATLKTGFDLQFDDNSYRNLGLRGGSRAALAEDASLSNLFLFEQSMAQAYVTYEQRFGDLSVLAGVRGEDVQIDLDQATQSQQFENDYRRLYPSLHLGWKLDDDRKLTASYSERVQRPNPLQFNSFPVLLDPLNLRAGNPDLKPQQTRAFEFGYERRGPATFLATLYYRRTENGFADVVRDIGGGRFLTTSANITESRAAGLELVLNGKLNPKLSYNVSTNFGWTEIEPQPLGSPETRSAFTPSGRASLSWQITPDDLLQVNAFVNAKQLTPQGYLEPSAAIDLGYRRKLNDRVSLIFQVQDLAHSFRLKQVIDTPTLKARTENKFDTRQVRAGVIWTFGGGKVRDPGFDFGGGPAPSQ</sequence>
<evidence type="ECO:0000313" key="11">
    <source>
        <dbReference type="EMBL" id="RAK50999.1"/>
    </source>
</evidence>
<dbReference type="GO" id="GO:0009279">
    <property type="term" value="C:cell outer membrane"/>
    <property type="evidence" value="ECO:0007669"/>
    <property type="project" value="UniProtKB-SubCell"/>
</dbReference>
<dbReference type="Pfam" id="PF14905">
    <property type="entry name" value="OMP_b-brl_3"/>
    <property type="match status" value="1"/>
</dbReference>